<comment type="caution">
    <text evidence="4">The sequence shown here is derived from an EMBL/GenBank/DDBJ whole genome shotgun (WGS) entry which is preliminary data.</text>
</comment>
<sequence length="260" mass="30264">MPHSPLEDLESHDRLLNNNDDHPHKEESWDVHNEQSSKRGQLNYVSTIGCISLLLNLILIVSLLCLWVRTRSPLPPWPDTLYSPAQNAVEYEIVTFNSDFPEDHSGTTDFYGASPKAEDAWINLMKPYLVRISGQEASRLSRPTSQIFKDPDYYITSLDVYHQLHCLNDIRKMVRDFNSTEGGLDRLQTMHKFHCIDSLRQSLMCNADLSLIHWYWAPQVGKNFPNATTTHICRKWSLVEEWAMNHRLDQDDYDPRTHIE</sequence>
<dbReference type="GeneID" id="70217287"/>
<evidence type="ECO:0000313" key="5">
    <source>
        <dbReference type="Proteomes" id="UP000720189"/>
    </source>
</evidence>
<accession>A0A9P9HMH9</accession>
<evidence type="ECO:0000256" key="2">
    <source>
        <dbReference type="SAM" id="MobiDB-lite"/>
    </source>
</evidence>
<dbReference type="Pfam" id="PF11807">
    <property type="entry name" value="UstYa"/>
    <property type="match status" value="1"/>
</dbReference>
<protein>
    <recommendedName>
        <fullName evidence="6">Oxidase ustYa</fullName>
    </recommendedName>
</protein>
<dbReference type="EMBL" id="JAGMUX010000005">
    <property type="protein sequence ID" value="KAH7259342.1"/>
    <property type="molecule type" value="Genomic_DNA"/>
</dbReference>
<reference evidence="4" key="1">
    <citation type="journal article" date="2021" name="Nat. Commun.">
        <title>Genetic determinants of endophytism in the Arabidopsis root mycobiome.</title>
        <authorList>
            <person name="Mesny F."/>
            <person name="Miyauchi S."/>
            <person name="Thiergart T."/>
            <person name="Pickel B."/>
            <person name="Atanasova L."/>
            <person name="Karlsson M."/>
            <person name="Huettel B."/>
            <person name="Barry K.W."/>
            <person name="Haridas S."/>
            <person name="Chen C."/>
            <person name="Bauer D."/>
            <person name="Andreopoulos W."/>
            <person name="Pangilinan J."/>
            <person name="LaButti K."/>
            <person name="Riley R."/>
            <person name="Lipzen A."/>
            <person name="Clum A."/>
            <person name="Drula E."/>
            <person name="Henrissat B."/>
            <person name="Kohler A."/>
            <person name="Grigoriev I.V."/>
            <person name="Martin F.M."/>
            <person name="Hacquard S."/>
        </authorList>
    </citation>
    <scope>NUCLEOTIDE SEQUENCE</scope>
    <source>
        <strain evidence="4">MPI-CAGE-AT-0023</strain>
    </source>
</reference>
<dbReference type="RefSeq" id="XP_046052050.1">
    <property type="nucleotide sequence ID" value="XM_046187333.1"/>
</dbReference>
<dbReference type="PANTHER" id="PTHR33365:SF7">
    <property type="entry name" value="TAT PATHWAY SIGNAL SEQUENCE"/>
    <property type="match status" value="1"/>
</dbReference>
<evidence type="ECO:0000256" key="1">
    <source>
        <dbReference type="ARBA" id="ARBA00035112"/>
    </source>
</evidence>
<keyword evidence="3" id="KW-0472">Membrane</keyword>
<evidence type="ECO:0008006" key="6">
    <source>
        <dbReference type="Google" id="ProtNLM"/>
    </source>
</evidence>
<organism evidence="4 5">
    <name type="scientific">Fusarium redolens</name>
    <dbReference type="NCBI Taxonomy" id="48865"/>
    <lineage>
        <taxon>Eukaryota</taxon>
        <taxon>Fungi</taxon>
        <taxon>Dikarya</taxon>
        <taxon>Ascomycota</taxon>
        <taxon>Pezizomycotina</taxon>
        <taxon>Sordariomycetes</taxon>
        <taxon>Hypocreomycetidae</taxon>
        <taxon>Hypocreales</taxon>
        <taxon>Nectriaceae</taxon>
        <taxon>Fusarium</taxon>
        <taxon>Fusarium redolens species complex</taxon>
    </lineage>
</organism>
<dbReference type="AlphaFoldDB" id="A0A9P9HMH9"/>
<keyword evidence="5" id="KW-1185">Reference proteome</keyword>
<feature type="region of interest" description="Disordered" evidence="2">
    <location>
        <begin position="13"/>
        <end position="33"/>
    </location>
</feature>
<dbReference type="PANTHER" id="PTHR33365">
    <property type="entry name" value="YALI0B05434P"/>
    <property type="match status" value="1"/>
</dbReference>
<evidence type="ECO:0000313" key="4">
    <source>
        <dbReference type="EMBL" id="KAH7259342.1"/>
    </source>
</evidence>
<dbReference type="Proteomes" id="UP000720189">
    <property type="component" value="Unassembled WGS sequence"/>
</dbReference>
<feature type="transmembrane region" description="Helical" evidence="3">
    <location>
        <begin position="44"/>
        <end position="68"/>
    </location>
</feature>
<comment type="similarity">
    <text evidence="1">Belongs to the ustYa family.</text>
</comment>
<dbReference type="OrthoDB" id="3687641at2759"/>
<evidence type="ECO:0000256" key="3">
    <source>
        <dbReference type="SAM" id="Phobius"/>
    </source>
</evidence>
<keyword evidence="3" id="KW-1133">Transmembrane helix</keyword>
<dbReference type="InterPro" id="IPR021765">
    <property type="entry name" value="UstYa-like"/>
</dbReference>
<proteinExistence type="inferred from homology"/>
<gene>
    <name evidence="4" type="ORF">BKA55DRAFT_507280</name>
</gene>
<keyword evidence="3" id="KW-0812">Transmembrane</keyword>
<name>A0A9P9HMH9_FUSRE</name>
<dbReference type="GO" id="GO:0043386">
    <property type="term" value="P:mycotoxin biosynthetic process"/>
    <property type="evidence" value="ECO:0007669"/>
    <property type="project" value="InterPro"/>
</dbReference>